<comment type="similarity">
    <text evidence="1">Belongs to the phosphopentomutase family.</text>
</comment>
<keyword evidence="8" id="KW-1185">Reference proteome</keyword>
<dbReference type="EMBL" id="CZVI01000011">
    <property type="protein sequence ID" value="CUS86495.1"/>
    <property type="molecule type" value="Genomic_DNA"/>
</dbReference>
<dbReference type="InterPro" id="IPR017850">
    <property type="entry name" value="Alkaline_phosphatase_core_sf"/>
</dbReference>
<evidence type="ECO:0000313" key="7">
    <source>
        <dbReference type="Proteomes" id="UP000182011"/>
    </source>
</evidence>
<evidence type="ECO:0000313" key="8">
    <source>
        <dbReference type="Proteomes" id="UP000182200"/>
    </source>
</evidence>
<accession>A0A0S4ND96</accession>
<dbReference type="AlphaFoldDB" id="A0A0P1MZC0"/>
<proteinExistence type="inferred from homology"/>
<dbReference type="Pfam" id="PF01676">
    <property type="entry name" value="Metalloenzyme"/>
    <property type="match status" value="1"/>
</dbReference>
<dbReference type="GO" id="GO:0043094">
    <property type="term" value="P:metabolic compound salvage"/>
    <property type="evidence" value="ECO:0007669"/>
    <property type="project" value="InterPro"/>
</dbReference>
<accession>A0A0P1NZQ5</accession>
<accession>A0A0P1MZC0</accession>
<dbReference type="SUPFAM" id="SSF53649">
    <property type="entry name" value="Alkaline phosphatase-like"/>
    <property type="match status" value="1"/>
</dbReference>
<evidence type="ECO:0000313" key="6">
    <source>
        <dbReference type="EMBL" id="CUU09134.1"/>
    </source>
</evidence>
<dbReference type="EMBL" id="FAOP01000013">
    <property type="protein sequence ID" value="CUU09134.1"/>
    <property type="molecule type" value="Genomic_DNA"/>
</dbReference>
<protein>
    <submittedName>
        <fullName evidence="6">Phosphoglycerate mutase</fullName>
    </submittedName>
</protein>
<accession>A0A0P1MHX7</accession>
<feature type="domain" description="Metalloenzyme" evidence="4">
    <location>
        <begin position="184"/>
        <end position="291"/>
    </location>
</feature>
<sequence length="295" mass="33264">MSAALLFFDGIGIGEDDPEKNPFARYRSKFFRAFIDGNNFRAEYDGIIVPTDATLDVPGYPQSATGQTAIFTGVNAAEIMQGHINGLPTPTLRKVLLSESIFLKLKKLGKKATFANAYSKHYFELRGEKLSATTYAVMASQVPFRWYDKELQDGKAVPADLTGEFLKRFYPDVKIITPEESGKIIADLLSEYDFVMYEFPFTDEAGHNQDFELALKYIDRIERFLDSLLTNTDLNEHLIILTSDHGNIEDLSIKTHTLNKVPTIIWGKGKEKVAMSIRSILDITPTIIKYLTDQI</sequence>
<accession>A0A0P1LX24</accession>
<evidence type="ECO:0000259" key="4">
    <source>
        <dbReference type="Pfam" id="PF01676"/>
    </source>
</evidence>
<dbReference type="PANTHER" id="PTHR21110:SF0">
    <property type="entry name" value="PHOSPHOPENTOMUTASE"/>
    <property type="match status" value="1"/>
</dbReference>
<accession>A0A0P1NTJ4</accession>
<dbReference type="Proteomes" id="UP000182200">
    <property type="component" value="Unassembled WGS sequence"/>
</dbReference>
<gene>
    <name evidence="6" type="ORF">JGI4_02284</name>
    <name evidence="5" type="ORF">JGI8_01001</name>
</gene>
<keyword evidence="3" id="KW-0464">Manganese</keyword>
<accession>A0A0N7MV44</accession>
<dbReference type="Proteomes" id="UP000182011">
    <property type="component" value="Unassembled WGS sequence"/>
</dbReference>
<dbReference type="InterPro" id="IPR010045">
    <property type="entry name" value="DeoB"/>
</dbReference>
<dbReference type="GO" id="GO:0009117">
    <property type="term" value="P:nucleotide metabolic process"/>
    <property type="evidence" value="ECO:0007669"/>
    <property type="project" value="InterPro"/>
</dbReference>
<evidence type="ECO:0000256" key="3">
    <source>
        <dbReference type="ARBA" id="ARBA00023211"/>
    </source>
</evidence>
<dbReference type="GO" id="GO:0008973">
    <property type="term" value="F:phosphopentomutase activity"/>
    <property type="evidence" value="ECO:0007669"/>
    <property type="project" value="InterPro"/>
</dbReference>
<accession>A0A0P1MKH0</accession>
<evidence type="ECO:0000313" key="5">
    <source>
        <dbReference type="EMBL" id="CUS86495.1"/>
    </source>
</evidence>
<dbReference type="PANTHER" id="PTHR21110">
    <property type="entry name" value="PHOSPHOPENTOMUTASE"/>
    <property type="match status" value="1"/>
</dbReference>
<organism evidence="6 7">
    <name type="scientific">Candidatus Kryptonium thompsonii</name>
    <dbReference type="NCBI Taxonomy" id="1633631"/>
    <lineage>
        <taxon>Bacteria</taxon>
        <taxon>Pseudomonadati</taxon>
        <taxon>Candidatus Kryptoniota</taxon>
        <taxon>Candidatus Kryptonium</taxon>
    </lineage>
</organism>
<evidence type="ECO:0000256" key="2">
    <source>
        <dbReference type="ARBA" id="ARBA00022723"/>
    </source>
</evidence>
<dbReference type="GO" id="GO:0005829">
    <property type="term" value="C:cytosol"/>
    <property type="evidence" value="ECO:0007669"/>
    <property type="project" value="TreeGrafter"/>
</dbReference>
<reference evidence="5 8" key="2">
    <citation type="submission" date="2015-11" db="EMBL/GenBank/DDBJ databases">
        <authorList>
            <person name="Varghese N."/>
        </authorList>
    </citation>
    <scope>NUCLEOTIDE SEQUENCE [LARGE SCALE GENOMIC DNA]</scope>
    <source>
        <strain evidence="5 8">JGI-8</strain>
    </source>
</reference>
<dbReference type="STRING" id="1633631.GCA_001442925_02277"/>
<evidence type="ECO:0000256" key="1">
    <source>
        <dbReference type="ARBA" id="ARBA00010373"/>
    </source>
</evidence>
<name>A0A0P1MZC0_9BACT</name>
<dbReference type="InterPro" id="IPR006124">
    <property type="entry name" value="Metalloenzyme"/>
</dbReference>
<dbReference type="RefSeq" id="WP_047133492.1">
    <property type="nucleotide sequence ID" value="NZ_CZVI01000011.1"/>
</dbReference>
<reference evidence="6 7" key="1">
    <citation type="submission" date="2015-11" db="EMBL/GenBank/DDBJ databases">
        <authorList>
            <person name="Zhang Y."/>
            <person name="Guo Z."/>
        </authorList>
    </citation>
    <scope>NUCLEOTIDE SEQUENCE [LARGE SCALE GENOMIC DNA]</scope>
    <source>
        <strain evidence="6">JGI-4</strain>
    </source>
</reference>
<dbReference type="Gene3D" id="3.40.720.10">
    <property type="entry name" value="Alkaline Phosphatase, subunit A"/>
    <property type="match status" value="1"/>
</dbReference>
<keyword evidence="2" id="KW-0479">Metal-binding</keyword>
<dbReference type="GO" id="GO:0000287">
    <property type="term" value="F:magnesium ion binding"/>
    <property type="evidence" value="ECO:0007669"/>
    <property type="project" value="InterPro"/>
</dbReference>